<feature type="region of interest" description="Disordered" evidence="1">
    <location>
        <begin position="189"/>
        <end position="216"/>
    </location>
</feature>
<feature type="compositionally biased region" description="Low complexity" evidence="1">
    <location>
        <begin position="360"/>
        <end position="371"/>
    </location>
</feature>
<feature type="compositionally biased region" description="Polar residues" evidence="1">
    <location>
        <begin position="1"/>
        <end position="22"/>
    </location>
</feature>
<reference evidence="2 3" key="1">
    <citation type="journal article" date="2021" name="Elife">
        <title>Chloroplast acquisition without the gene transfer in kleptoplastic sea slugs, Plakobranchus ocellatus.</title>
        <authorList>
            <person name="Maeda T."/>
            <person name="Takahashi S."/>
            <person name="Yoshida T."/>
            <person name="Shimamura S."/>
            <person name="Takaki Y."/>
            <person name="Nagai Y."/>
            <person name="Toyoda A."/>
            <person name="Suzuki Y."/>
            <person name="Arimoto A."/>
            <person name="Ishii H."/>
            <person name="Satoh N."/>
            <person name="Nishiyama T."/>
            <person name="Hasebe M."/>
            <person name="Maruyama T."/>
            <person name="Minagawa J."/>
            <person name="Obokata J."/>
            <person name="Shigenobu S."/>
        </authorList>
    </citation>
    <scope>NUCLEOTIDE SEQUENCE [LARGE SCALE GENOMIC DNA]</scope>
</reference>
<sequence>MVTQISSSFKENQPRITNQSTPYAMPSGHNIDQTSSGHTRLKNKNTMPSSSRHGSGQKRAKSGSSQTTSRPSTKGSQRPTTAASIDSILIMKEGQSNRDYLDNLGFFQDEAAPDAFLSDEGRLSRCLKSWMPDYEIRSLPPQPNPPREAVFSARLGDHLRVITRSTSMESIVTQLSLFSCSSHGSNSAAAAAAAAKQRRRRRRRMKEDQENGNECRDPEKSIWVELASKTGGALDRMMRMHAMYAQLDTETPIFQKLPDHEKTLVTEAGTQRGIHLGPGRQRSDSASNIYKKLPAPKPMRPVEEEETKRRLQSAGGKIRGPMTNFHELRRQMVNQRLASLQEKFSRHRQSSRKSLTGTKSVSRLSPSSTSSNNDVFQSNTPLEGIPSSQGLEQSIDFGINDVDRKEDAQVSVWKGDSQILAIDLQRELTAKVKSKIDSTTSALERATGYGDDNSPQSFIGPLEEYPNLVDQDYSKVARIPQRIRISPHLSDVIRTDIHVRMGRPRYHEIRIQDLLIWNRGTDLDRSHRNLKVFNWLHSLRETEFDLSLPEGVEDDPPGGDITTRDEVVVAVDEPEIKPLFERLKKERYIV</sequence>
<dbReference type="AlphaFoldDB" id="A0AAV4J504"/>
<feature type="region of interest" description="Disordered" evidence="1">
    <location>
        <begin position="341"/>
        <end position="390"/>
    </location>
</feature>
<feature type="region of interest" description="Disordered" evidence="1">
    <location>
        <begin position="273"/>
        <end position="321"/>
    </location>
</feature>
<evidence type="ECO:0000313" key="3">
    <source>
        <dbReference type="Proteomes" id="UP000762676"/>
    </source>
</evidence>
<comment type="caution">
    <text evidence="2">The sequence shown here is derived from an EMBL/GenBank/DDBJ whole genome shotgun (WGS) entry which is preliminary data.</text>
</comment>
<protein>
    <submittedName>
        <fullName evidence="2">Uncharacterized protein</fullName>
    </submittedName>
</protein>
<accession>A0AAV4J504</accession>
<evidence type="ECO:0000313" key="2">
    <source>
        <dbReference type="EMBL" id="GFS17365.1"/>
    </source>
</evidence>
<feature type="compositionally biased region" description="Polar residues" evidence="1">
    <location>
        <begin position="30"/>
        <end position="54"/>
    </location>
</feature>
<feature type="compositionally biased region" description="Basic and acidic residues" evidence="1">
    <location>
        <begin position="205"/>
        <end position="216"/>
    </location>
</feature>
<proteinExistence type="predicted"/>
<feature type="compositionally biased region" description="Basic and acidic residues" evidence="1">
    <location>
        <begin position="300"/>
        <end position="309"/>
    </location>
</feature>
<evidence type="ECO:0000256" key="1">
    <source>
        <dbReference type="SAM" id="MobiDB-lite"/>
    </source>
</evidence>
<feature type="region of interest" description="Disordered" evidence="1">
    <location>
        <begin position="1"/>
        <end position="84"/>
    </location>
</feature>
<feature type="compositionally biased region" description="Polar residues" evidence="1">
    <location>
        <begin position="372"/>
        <end position="390"/>
    </location>
</feature>
<keyword evidence="3" id="KW-1185">Reference proteome</keyword>
<name>A0AAV4J504_9GAST</name>
<organism evidence="2 3">
    <name type="scientific">Elysia marginata</name>
    <dbReference type="NCBI Taxonomy" id="1093978"/>
    <lineage>
        <taxon>Eukaryota</taxon>
        <taxon>Metazoa</taxon>
        <taxon>Spiralia</taxon>
        <taxon>Lophotrochozoa</taxon>
        <taxon>Mollusca</taxon>
        <taxon>Gastropoda</taxon>
        <taxon>Heterobranchia</taxon>
        <taxon>Euthyneura</taxon>
        <taxon>Panpulmonata</taxon>
        <taxon>Sacoglossa</taxon>
        <taxon>Placobranchoidea</taxon>
        <taxon>Plakobranchidae</taxon>
        <taxon>Elysia</taxon>
    </lineage>
</organism>
<feature type="compositionally biased region" description="Polar residues" evidence="1">
    <location>
        <begin position="62"/>
        <end position="84"/>
    </location>
</feature>
<dbReference type="Proteomes" id="UP000762676">
    <property type="component" value="Unassembled WGS sequence"/>
</dbReference>
<gene>
    <name evidence="2" type="ORF">ElyMa_003236700</name>
</gene>
<dbReference type="EMBL" id="BMAT01006665">
    <property type="protein sequence ID" value="GFS17365.1"/>
    <property type="molecule type" value="Genomic_DNA"/>
</dbReference>